<protein>
    <submittedName>
        <fullName evidence="5">DNA-binding GntR family transcriptional regulator</fullName>
    </submittedName>
</protein>
<name>A0A7W5B8G8_9BURK</name>
<dbReference type="InterPro" id="IPR011711">
    <property type="entry name" value="GntR_C"/>
</dbReference>
<dbReference type="Gene3D" id="1.10.10.10">
    <property type="entry name" value="Winged helix-like DNA-binding domain superfamily/Winged helix DNA-binding domain"/>
    <property type="match status" value="1"/>
</dbReference>
<dbReference type="Proteomes" id="UP000541535">
    <property type="component" value="Unassembled WGS sequence"/>
</dbReference>
<dbReference type="SMART" id="SM00895">
    <property type="entry name" value="FCD"/>
    <property type="match status" value="1"/>
</dbReference>
<dbReference type="GO" id="GO:0003700">
    <property type="term" value="F:DNA-binding transcription factor activity"/>
    <property type="evidence" value="ECO:0007669"/>
    <property type="project" value="InterPro"/>
</dbReference>
<comment type="caution">
    <text evidence="5">The sequence shown here is derived from an EMBL/GenBank/DDBJ whole genome shotgun (WGS) entry which is preliminary data.</text>
</comment>
<evidence type="ECO:0000313" key="5">
    <source>
        <dbReference type="EMBL" id="MBB3118484.1"/>
    </source>
</evidence>
<dbReference type="InterPro" id="IPR008920">
    <property type="entry name" value="TF_FadR/GntR_C"/>
</dbReference>
<dbReference type="Pfam" id="PF00392">
    <property type="entry name" value="GntR"/>
    <property type="match status" value="1"/>
</dbReference>
<keyword evidence="2 5" id="KW-0238">DNA-binding</keyword>
<dbReference type="InterPro" id="IPR036390">
    <property type="entry name" value="WH_DNA-bd_sf"/>
</dbReference>
<dbReference type="SMART" id="SM00345">
    <property type="entry name" value="HTH_GNTR"/>
    <property type="match status" value="1"/>
</dbReference>
<dbReference type="PANTHER" id="PTHR43537:SF53">
    <property type="entry name" value="HTH-TYPE TRANSCRIPTIONAL REPRESSOR NANR"/>
    <property type="match status" value="1"/>
</dbReference>
<gene>
    <name evidence="5" type="ORF">FHS03_001515</name>
</gene>
<dbReference type="SUPFAM" id="SSF46785">
    <property type="entry name" value="Winged helix' DNA-binding domain"/>
    <property type="match status" value="1"/>
</dbReference>
<dbReference type="Pfam" id="PF07729">
    <property type="entry name" value="FCD"/>
    <property type="match status" value="1"/>
</dbReference>
<evidence type="ECO:0000313" key="6">
    <source>
        <dbReference type="Proteomes" id="UP000541535"/>
    </source>
</evidence>
<dbReference type="PANTHER" id="PTHR43537">
    <property type="entry name" value="TRANSCRIPTIONAL REGULATOR, GNTR FAMILY"/>
    <property type="match status" value="1"/>
</dbReference>
<sequence>MNTRSAEAEEKPNSGESSYEIANHLAEAIAARKLPPGTKLREEALSRLYSVSRTKIRAALLILSKDKLIDMVPDKGAFVSQPSEKESREIFAARRIIEAALAREFVAKARPADYKLLEKHLQAERASLQGDNSKIRAQLLGDFHVLLAEVVGNQVLLEILSELVARSSLITMLYQSDRDAACSSNEHADFLKAARSGDADQAASVMLAHLHHVEAALVFAPNSHAAKDLVTALLK</sequence>
<evidence type="ECO:0000256" key="3">
    <source>
        <dbReference type="ARBA" id="ARBA00023163"/>
    </source>
</evidence>
<keyword evidence="3" id="KW-0804">Transcription</keyword>
<dbReference type="CDD" id="cd07377">
    <property type="entry name" value="WHTH_GntR"/>
    <property type="match status" value="1"/>
</dbReference>
<feature type="domain" description="HTH gntR-type" evidence="4">
    <location>
        <begin position="15"/>
        <end position="82"/>
    </location>
</feature>
<organism evidence="5 6">
    <name type="scientific">Pseudoduganella violacea</name>
    <dbReference type="NCBI Taxonomy" id="1715466"/>
    <lineage>
        <taxon>Bacteria</taxon>
        <taxon>Pseudomonadati</taxon>
        <taxon>Pseudomonadota</taxon>
        <taxon>Betaproteobacteria</taxon>
        <taxon>Burkholderiales</taxon>
        <taxon>Oxalobacteraceae</taxon>
        <taxon>Telluria group</taxon>
        <taxon>Pseudoduganella</taxon>
    </lineage>
</organism>
<keyword evidence="1" id="KW-0805">Transcription regulation</keyword>
<dbReference type="AlphaFoldDB" id="A0A7W5B8G8"/>
<reference evidence="5 6" key="1">
    <citation type="submission" date="2020-08" db="EMBL/GenBank/DDBJ databases">
        <title>Genomic Encyclopedia of Type Strains, Phase III (KMG-III): the genomes of soil and plant-associated and newly described type strains.</title>
        <authorList>
            <person name="Whitman W."/>
        </authorList>
    </citation>
    <scope>NUCLEOTIDE SEQUENCE [LARGE SCALE GENOMIC DNA]</scope>
    <source>
        <strain evidence="5 6">CECT 8897</strain>
    </source>
</reference>
<proteinExistence type="predicted"/>
<dbReference type="PROSITE" id="PS50949">
    <property type="entry name" value="HTH_GNTR"/>
    <property type="match status" value="1"/>
</dbReference>
<evidence type="ECO:0000256" key="1">
    <source>
        <dbReference type="ARBA" id="ARBA00023015"/>
    </source>
</evidence>
<evidence type="ECO:0000259" key="4">
    <source>
        <dbReference type="PROSITE" id="PS50949"/>
    </source>
</evidence>
<accession>A0A7W5B8G8</accession>
<keyword evidence="6" id="KW-1185">Reference proteome</keyword>
<dbReference type="GO" id="GO:0003677">
    <property type="term" value="F:DNA binding"/>
    <property type="evidence" value="ECO:0007669"/>
    <property type="project" value="UniProtKB-KW"/>
</dbReference>
<dbReference type="RefSeq" id="WP_183440389.1">
    <property type="nucleotide sequence ID" value="NZ_JACHXD010000003.1"/>
</dbReference>
<dbReference type="EMBL" id="JACHXD010000003">
    <property type="protein sequence ID" value="MBB3118484.1"/>
    <property type="molecule type" value="Genomic_DNA"/>
</dbReference>
<dbReference type="SUPFAM" id="SSF48008">
    <property type="entry name" value="GntR ligand-binding domain-like"/>
    <property type="match status" value="1"/>
</dbReference>
<dbReference type="InterPro" id="IPR036388">
    <property type="entry name" value="WH-like_DNA-bd_sf"/>
</dbReference>
<dbReference type="Gene3D" id="1.20.120.530">
    <property type="entry name" value="GntR ligand-binding domain-like"/>
    <property type="match status" value="1"/>
</dbReference>
<evidence type="ECO:0000256" key="2">
    <source>
        <dbReference type="ARBA" id="ARBA00023125"/>
    </source>
</evidence>
<dbReference type="InterPro" id="IPR000524">
    <property type="entry name" value="Tscrpt_reg_HTH_GntR"/>
</dbReference>